<sequence>MAHHSYDKKEYQDLQSSIMKENWKKGLFDFIYKREKRNCARKECGKLFEATKSDPKIYCSHNCAAVVNNGDRGPMSKEQKIKISKTLQGRKHKGFENPFKGKIKVARIEVICANPKCKKVFLIERWMKRKYCSNQCAMAITGGKPTSPKASRGKAGIRKDISETIYFYSRWEANYARLLNYLGIKWTYEPKTFNLKTQNYTPDFYLPDTNEYIEVKNFLWNYSKVRDKKFRKLYPDIKLKLLLKEDYLKLQEKYAKLIKNWEFSNSPFSKNI</sequence>
<dbReference type="EMBL" id="MHOV01000025">
    <property type="protein sequence ID" value="OGZ69835.1"/>
    <property type="molecule type" value="Genomic_DNA"/>
</dbReference>
<name>A0A1G2I521_9BACT</name>
<proteinExistence type="predicted"/>
<organism evidence="1 2">
    <name type="scientific">Candidatus Staskawiczbacteria bacterium RIFCSPHIGHO2_12_FULL_38_11</name>
    <dbReference type="NCBI Taxonomy" id="1802209"/>
    <lineage>
        <taxon>Bacteria</taxon>
        <taxon>Candidatus Staskawicziibacteriota</taxon>
    </lineage>
</organism>
<protein>
    <recommendedName>
        <fullName evidence="3">Nuclease associated modular domain-containing protein</fullName>
    </recommendedName>
</protein>
<evidence type="ECO:0000313" key="2">
    <source>
        <dbReference type="Proteomes" id="UP000179214"/>
    </source>
</evidence>
<reference evidence="1 2" key="1">
    <citation type="journal article" date="2016" name="Nat. Commun.">
        <title>Thousands of microbial genomes shed light on interconnected biogeochemical processes in an aquifer system.</title>
        <authorList>
            <person name="Anantharaman K."/>
            <person name="Brown C.T."/>
            <person name="Hug L.A."/>
            <person name="Sharon I."/>
            <person name="Castelle C.J."/>
            <person name="Probst A.J."/>
            <person name="Thomas B.C."/>
            <person name="Singh A."/>
            <person name="Wilkins M.J."/>
            <person name="Karaoz U."/>
            <person name="Brodie E.L."/>
            <person name="Williams K.H."/>
            <person name="Hubbard S.S."/>
            <person name="Banfield J.F."/>
        </authorList>
    </citation>
    <scope>NUCLEOTIDE SEQUENCE [LARGE SCALE GENOMIC DNA]</scope>
</reference>
<dbReference type="Gene3D" id="3.40.91.30">
    <property type="match status" value="1"/>
</dbReference>
<evidence type="ECO:0000313" key="1">
    <source>
        <dbReference type="EMBL" id="OGZ69835.1"/>
    </source>
</evidence>
<gene>
    <name evidence="1" type="ORF">A3F47_02150</name>
</gene>
<dbReference type="AlphaFoldDB" id="A0A1G2I521"/>
<accession>A0A1G2I521</accession>
<comment type="caution">
    <text evidence="1">The sequence shown here is derived from an EMBL/GenBank/DDBJ whole genome shotgun (WGS) entry which is preliminary data.</text>
</comment>
<dbReference type="InterPro" id="IPR011335">
    <property type="entry name" value="Restrct_endonuc-II-like"/>
</dbReference>
<dbReference type="SUPFAM" id="SSF52980">
    <property type="entry name" value="Restriction endonuclease-like"/>
    <property type="match status" value="1"/>
</dbReference>
<dbReference type="Proteomes" id="UP000179214">
    <property type="component" value="Unassembled WGS sequence"/>
</dbReference>
<evidence type="ECO:0008006" key="3">
    <source>
        <dbReference type="Google" id="ProtNLM"/>
    </source>
</evidence>